<dbReference type="InterPro" id="IPR051703">
    <property type="entry name" value="NF-kappa-B_Signaling_Reg"/>
</dbReference>
<sequence>MAARKYLVLREAFEQSLNRFIKDFNLGKKELKDPEIINALGVYTEMTLNEMFSPKEIVKFDFEQAVKESLKKRYFYDCPQYSKSDLDNIDKTLEILNNHPTHAQRSLEWYSFRQGRVTASDIAKALGKMGDKSRWLLVYQKAISLDEYIKDREGFSLDSKAAIKHGKCYESVAVELYEKKNKVKVQEYGCLPHLFIDHLAASPDGVVYSRDTNPNYHGRMLEIKCPYSRTINGIIKMEYYMQIQLQLEVCDLEYCDFLECDIRLYDNINEFLNDSNPNEKEKSYSKRANGFEKGILYEYKTFADTSVSYKYCPIGLSNEDVKTWIKKTKSDMASVMDIDIGVFRYWYLEEYNVILVKREPEYFEEIKSEVAIFWDLVQHYKKNGLDPLKEKLGMIPPKPSKLDLFLTNGNSNRDDDESPTDNFKNDLDAIDFIDFDKNEKDRPSISNTVLYNKRKRPEDALEFLDLSEPSEDLVLEVTKITAVCMSTKSKATKQFKTLTVIKPE</sequence>
<dbReference type="CDD" id="cd22343">
    <property type="entry name" value="PDDEXK_lambda_exonuclease-like"/>
    <property type="match status" value="1"/>
</dbReference>
<feature type="domain" description="YqaJ viral recombinase" evidence="1">
    <location>
        <begin position="108"/>
        <end position="251"/>
    </location>
</feature>
<accession>A0A6C0E7Q2</accession>
<dbReference type="PANTHER" id="PTHR46609:SF6">
    <property type="entry name" value="EXONUCLEASE, PHAGE-TYPE_RECB, C-TERMINAL DOMAIN-CONTAINING PROTEIN-RELATED"/>
    <property type="match status" value="1"/>
</dbReference>
<evidence type="ECO:0000313" key="2">
    <source>
        <dbReference type="EMBL" id="QHT25206.1"/>
    </source>
</evidence>
<dbReference type="InterPro" id="IPR019080">
    <property type="entry name" value="YqaJ_viral_recombinase"/>
</dbReference>
<dbReference type="EMBL" id="MN739759">
    <property type="protein sequence ID" value="QHT25206.1"/>
    <property type="molecule type" value="Genomic_DNA"/>
</dbReference>
<evidence type="ECO:0000259" key="1">
    <source>
        <dbReference type="Pfam" id="PF09588"/>
    </source>
</evidence>
<dbReference type="NCBIfam" id="TIGR03033">
    <property type="entry name" value="phage_rel_nuc"/>
    <property type="match status" value="1"/>
</dbReference>
<dbReference type="InterPro" id="IPR017482">
    <property type="entry name" value="Lambda-type_endonuclease"/>
</dbReference>
<protein>
    <recommendedName>
        <fullName evidence="1">YqaJ viral recombinase domain-containing protein</fullName>
    </recommendedName>
</protein>
<reference evidence="2" key="1">
    <citation type="journal article" date="2020" name="Nature">
        <title>Giant virus diversity and host interactions through global metagenomics.</title>
        <authorList>
            <person name="Schulz F."/>
            <person name="Roux S."/>
            <person name="Paez-Espino D."/>
            <person name="Jungbluth S."/>
            <person name="Walsh D.A."/>
            <person name="Denef V.J."/>
            <person name="McMahon K.D."/>
            <person name="Konstantinidis K.T."/>
            <person name="Eloe-Fadrosh E.A."/>
            <person name="Kyrpides N.C."/>
            <person name="Woyke T."/>
        </authorList>
    </citation>
    <scope>NUCLEOTIDE SEQUENCE</scope>
    <source>
        <strain evidence="2">GVMAG-M-3300023179-150</strain>
    </source>
</reference>
<dbReference type="PANTHER" id="PTHR46609">
    <property type="entry name" value="EXONUCLEASE, PHAGE-TYPE/RECB, C-TERMINAL DOMAIN-CONTAINING PROTEIN"/>
    <property type="match status" value="1"/>
</dbReference>
<organism evidence="2">
    <name type="scientific">viral metagenome</name>
    <dbReference type="NCBI Taxonomy" id="1070528"/>
    <lineage>
        <taxon>unclassified sequences</taxon>
        <taxon>metagenomes</taxon>
        <taxon>organismal metagenomes</taxon>
    </lineage>
</organism>
<dbReference type="Gene3D" id="3.90.320.10">
    <property type="match status" value="1"/>
</dbReference>
<name>A0A6C0E7Q2_9ZZZZ</name>
<dbReference type="InterPro" id="IPR011604">
    <property type="entry name" value="PDDEXK-like_dom_sf"/>
</dbReference>
<dbReference type="AlphaFoldDB" id="A0A6C0E7Q2"/>
<dbReference type="SUPFAM" id="SSF52980">
    <property type="entry name" value="Restriction endonuclease-like"/>
    <property type="match status" value="1"/>
</dbReference>
<dbReference type="Pfam" id="PF09588">
    <property type="entry name" value="YqaJ"/>
    <property type="match status" value="1"/>
</dbReference>
<dbReference type="InterPro" id="IPR011335">
    <property type="entry name" value="Restrct_endonuc-II-like"/>
</dbReference>
<proteinExistence type="predicted"/>